<dbReference type="Pfam" id="PF13585">
    <property type="entry name" value="CHU_C"/>
    <property type="match status" value="1"/>
</dbReference>
<evidence type="ECO:0000313" key="3">
    <source>
        <dbReference type="EMBL" id="SDR96635.1"/>
    </source>
</evidence>
<feature type="region of interest" description="Disordered" evidence="1">
    <location>
        <begin position="401"/>
        <end position="440"/>
    </location>
</feature>
<dbReference type="Gene3D" id="4.10.1080.10">
    <property type="entry name" value="TSP type-3 repeat"/>
    <property type="match status" value="3"/>
</dbReference>
<dbReference type="Gene3D" id="2.60.40.3440">
    <property type="match status" value="3"/>
</dbReference>
<feature type="compositionally biased region" description="Basic and acidic residues" evidence="1">
    <location>
        <begin position="75"/>
        <end position="89"/>
    </location>
</feature>
<evidence type="ECO:0000256" key="1">
    <source>
        <dbReference type="SAM" id="MobiDB-lite"/>
    </source>
</evidence>
<evidence type="ECO:0000313" key="4">
    <source>
        <dbReference type="Proteomes" id="UP000199574"/>
    </source>
</evidence>
<dbReference type="EMBL" id="LT629754">
    <property type="protein sequence ID" value="SDR96635.1"/>
    <property type="molecule type" value="Genomic_DNA"/>
</dbReference>
<feature type="region of interest" description="Disordered" evidence="1">
    <location>
        <begin position="476"/>
        <end position="674"/>
    </location>
</feature>
<feature type="compositionally biased region" description="Acidic residues" evidence="1">
    <location>
        <begin position="758"/>
        <end position="777"/>
    </location>
</feature>
<feature type="compositionally biased region" description="Acidic residues" evidence="1">
    <location>
        <begin position="528"/>
        <end position="547"/>
    </location>
</feature>
<feature type="compositionally biased region" description="Acidic residues" evidence="1">
    <location>
        <begin position="969"/>
        <end position="979"/>
    </location>
</feature>
<protein>
    <submittedName>
        <fullName evidence="3">Gliding motility-associated C-terminal domain-containing protein</fullName>
    </submittedName>
</protein>
<feature type="compositionally biased region" description="Low complexity" evidence="1">
    <location>
        <begin position="492"/>
        <end position="508"/>
    </location>
</feature>
<feature type="compositionally biased region" description="Low complexity" evidence="1">
    <location>
        <begin position="814"/>
        <end position="826"/>
    </location>
</feature>
<accession>A0ABY0U2N8</accession>
<feature type="compositionally biased region" description="Acidic residues" evidence="1">
    <location>
        <begin position="934"/>
        <end position="951"/>
    </location>
</feature>
<reference evidence="3 4" key="1">
    <citation type="submission" date="2016-10" db="EMBL/GenBank/DDBJ databases">
        <authorList>
            <person name="Varghese N."/>
            <person name="Submissions S."/>
        </authorList>
    </citation>
    <scope>NUCLEOTIDE SEQUENCE [LARGE SCALE GENOMIC DNA]</scope>
    <source>
        <strain evidence="3 4">MAR_2009_60</strain>
    </source>
</reference>
<feature type="compositionally biased region" description="Acidic residues" evidence="1">
    <location>
        <begin position="827"/>
        <end position="869"/>
    </location>
</feature>
<feature type="compositionally biased region" description="Acidic residues" evidence="1">
    <location>
        <begin position="988"/>
        <end position="1007"/>
    </location>
</feature>
<name>A0ABY0U2N8_9FLAO</name>
<keyword evidence="4" id="KW-1185">Reference proteome</keyword>
<evidence type="ECO:0000256" key="2">
    <source>
        <dbReference type="SAM" id="Phobius"/>
    </source>
</evidence>
<feature type="compositionally biased region" description="Polar residues" evidence="1">
    <location>
        <begin position="1087"/>
        <end position="1098"/>
    </location>
</feature>
<feature type="compositionally biased region" description="Low complexity" evidence="1">
    <location>
        <begin position="715"/>
        <end position="738"/>
    </location>
</feature>
<feature type="compositionally biased region" description="Acidic residues" evidence="1">
    <location>
        <begin position="554"/>
        <end position="583"/>
    </location>
</feature>
<keyword evidence="2" id="KW-0812">Transmembrane</keyword>
<feature type="compositionally biased region" description="Acidic residues" evidence="1">
    <location>
        <begin position="597"/>
        <end position="639"/>
    </location>
</feature>
<feature type="compositionally biased region" description="Acidic residues" evidence="1">
    <location>
        <begin position="739"/>
        <end position="749"/>
    </location>
</feature>
<feature type="compositionally biased region" description="Acidic residues" evidence="1">
    <location>
        <begin position="784"/>
        <end position="813"/>
    </location>
</feature>
<feature type="compositionally biased region" description="Acidic residues" evidence="1">
    <location>
        <begin position="476"/>
        <end position="491"/>
    </location>
</feature>
<feature type="compositionally biased region" description="Acidic residues" evidence="1">
    <location>
        <begin position="1014"/>
        <end position="1043"/>
    </location>
</feature>
<proteinExistence type="predicted"/>
<dbReference type="Pfam" id="PF17963">
    <property type="entry name" value="Big_9"/>
    <property type="match status" value="3"/>
</dbReference>
<organism evidence="3 4">
    <name type="scientific">Maribacter dokdonensis</name>
    <dbReference type="NCBI Taxonomy" id="320912"/>
    <lineage>
        <taxon>Bacteria</taxon>
        <taxon>Pseudomonadati</taxon>
        <taxon>Bacteroidota</taxon>
        <taxon>Flavobacteriia</taxon>
        <taxon>Flavobacteriales</taxon>
        <taxon>Flavobacteriaceae</taxon>
        <taxon>Maribacter</taxon>
    </lineage>
</organism>
<feature type="compositionally biased region" description="Acidic residues" evidence="1">
    <location>
        <begin position="509"/>
        <end position="519"/>
    </location>
</feature>
<feature type="compositionally biased region" description="Low complexity" evidence="1">
    <location>
        <begin position="584"/>
        <end position="596"/>
    </location>
</feature>
<keyword evidence="2" id="KW-1133">Transmembrane helix</keyword>
<feature type="compositionally biased region" description="Acidic residues" evidence="1">
    <location>
        <begin position="704"/>
        <end position="714"/>
    </location>
</feature>
<dbReference type="SUPFAM" id="SSF103647">
    <property type="entry name" value="TSP type-3 repeat"/>
    <property type="match status" value="1"/>
</dbReference>
<feature type="region of interest" description="Disordered" evidence="1">
    <location>
        <begin position="60"/>
        <end position="102"/>
    </location>
</feature>
<dbReference type="InterPro" id="IPR028974">
    <property type="entry name" value="TSP_type-3_rpt"/>
</dbReference>
<sequence length="1455" mass="157221">MVISKTLTLMGKITFRNHFLFSFQSLVVATTLFWTMSFTPNNYLNDNYFSLYYMDSDGDGIPDEEDIDDDNDGLVDSREDSNLDGDDNHLTNPTDTDGDGIPNYLDVDSDNDGLLDNIEAQFSKNIVLSSGVDNDRNGLDDIYQTEIGEGLIPIDSDKDGVFDFLDSDSDNDGIFDSQESSELSSDFDCEVVPNLDFSNTPILEEGAALSEGAVYRFPNIASDLDAIVTIEEIVNGRISTLDQNSVDPEFFKPEIEFTTTDDIRRPYVDLRIRLVKSGTTENEFLDELIANFIDVDGNEQYQEFNRFDTPASYTYDNPTDVGINYTSGGLLINGGMREYDGISNSNPSVNVAVEFININTFVFRFGIETDTSNNFTTNVPRQSGIQFSCLNNFVDPQTVSFSQDVDSDSDGYPDRVDIDSDNDGIPDNVEAQSTDGYIAPNEDDAATYASNDGVNSAYPDGLVPVNTDGTDNVDYLDDDSDNDLVPDDNEGNDFNFDGVPDQTYTGVDTDGDGLDDGYEGSDVNDGFDVNDEIDDPANDLPDTDGTEDVNYRDLDDDGDGLDTPDEDVDNDGDPTNDDSDNDGTPDYLDPDSPGPDTDGDGVPDSADLDDDNDGILDTEEDPNLDGDNDPLTDPLDTDNDGIPNHLDIDSDDDGIPDNVEAQSTDGYIAPNADDAATYASNDGVNSAYPDGLVPVNTDGTDNVDYLDDDSDNDLVPDNNEGNDFNFDGIPDQTYTGVDTDGDGLDDGYEGSDVNDGFDVNDEIDDPANDLPDTDGTEDVNYRDLDDDGDGLDTPDEDVDNDGDPTNDDSDNDGTPDYLDPDSPGPDTDGDGVPDSADLDDDNDGILDTEEDPNLDGDNDPLTDPLDTDNDGIPNHLDIDSDDDGIPDNVEAQTTDGYIAPNEDDAATYASNDGVNSAYPDGLVPVNTDGTDNVDYLDDDSDNDLVPDDNEGNDFNYDGVPDQTYTGVDTDGDGLDDSYEGSDVNDGFDVNDEIDDPANDLPDTDGTEDVNYRDLDDDGDGLDTPDEDVDNDGDPTNDDSDNDGTPDYLDPDSNVYLDVVDDAVTTPVNTPIEIDILDNDFGIPTDGTLTVTDPSSGTVEINDGGTPDDISDDTITYVPNDGFEGTDTFEYTVCDLEGNCDTATITITVGEPIDLDVVDDAVTTPVNTPIGIDILDNDFGIPTDGTLTVTDPSSGTVEINDGGTPDDISDDTITYVPNDGFEGTDTFEYTVCDLEGNCDTATITITVGEPIELDVVDDAVTTPVNTPIGIDMLDNDFGIPTDGTLTVTDPSNGTVEVNDGGTPDDISDDTITYVPNDGFEGTDTFEYTVCDLEGNCDTATIEINVVNDNPTDPTDNAIEVNQLVTPNGDGRNEFLFIRGVDKIRNSTLRIFNRWGVAVYEGENYNNQNNVFDGRSRGRSTLSVEEYLPSGIYFYIFDYTTLDGESKVDSEYLYISR</sequence>
<dbReference type="Proteomes" id="UP000199574">
    <property type="component" value="Chromosome I"/>
</dbReference>
<keyword evidence="2" id="KW-0472">Membrane</keyword>
<feature type="region of interest" description="Disordered" evidence="1">
    <location>
        <begin position="1087"/>
        <end position="1109"/>
    </location>
</feature>
<feature type="compositionally biased region" description="Acidic residues" evidence="1">
    <location>
        <begin position="60"/>
        <end position="73"/>
    </location>
</feature>
<gene>
    <name evidence="3" type="ORF">SAMN05192545_0520</name>
</gene>
<feature type="region of interest" description="Disordered" evidence="1">
    <location>
        <begin position="689"/>
        <end position="1051"/>
    </location>
</feature>
<feature type="transmembrane region" description="Helical" evidence="2">
    <location>
        <begin position="20"/>
        <end position="38"/>
    </location>
</feature>